<keyword evidence="2" id="KW-0732">Signal</keyword>
<sequence>MNTVIALGNDTDQLSLLSFKEAVVDPFHILTYWNSSTNFCNWHGVTCSLRHQRVTALNLQGYGLQGFIPPEIGNLTFL</sequence>
<evidence type="ECO:0000256" key="2">
    <source>
        <dbReference type="ARBA" id="ARBA00022729"/>
    </source>
</evidence>
<dbReference type="InterPro" id="IPR053211">
    <property type="entry name" value="DNA_repair-toleration"/>
</dbReference>
<evidence type="ECO:0000259" key="4">
    <source>
        <dbReference type="Pfam" id="PF08263"/>
    </source>
</evidence>
<feature type="non-terminal residue" evidence="5">
    <location>
        <position position="78"/>
    </location>
</feature>
<dbReference type="PANTHER" id="PTHR48060:SF21">
    <property type="entry name" value="L DOMAIN-LIKE PROTEIN"/>
    <property type="match status" value="1"/>
</dbReference>
<dbReference type="EMBL" id="LXQA010117491">
    <property type="protein sequence ID" value="MCI19977.1"/>
    <property type="molecule type" value="Genomic_DNA"/>
</dbReference>
<keyword evidence="6" id="KW-1185">Reference proteome</keyword>
<keyword evidence="3" id="KW-0677">Repeat</keyword>
<dbReference type="Gene3D" id="3.80.10.10">
    <property type="entry name" value="Ribonuclease Inhibitor"/>
    <property type="match status" value="1"/>
</dbReference>
<dbReference type="AlphaFoldDB" id="A0A392Q7W6"/>
<accession>A0A392Q7W6</accession>
<dbReference type="GO" id="GO:0016301">
    <property type="term" value="F:kinase activity"/>
    <property type="evidence" value="ECO:0007669"/>
    <property type="project" value="UniProtKB-KW"/>
</dbReference>
<comment type="caution">
    <text evidence="5">The sequence shown here is derived from an EMBL/GenBank/DDBJ whole genome shotgun (WGS) entry which is preliminary data.</text>
</comment>
<keyword evidence="5" id="KW-0418">Kinase</keyword>
<reference evidence="5 6" key="1">
    <citation type="journal article" date="2018" name="Front. Plant Sci.">
        <title>Red Clover (Trifolium pratense) and Zigzag Clover (T. medium) - A Picture of Genomic Similarities and Differences.</title>
        <authorList>
            <person name="Dluhosova J."/>
            <person name="Istvanek J."/>
            <person name="Nedelnik J."/>
            <person name="Repkova J."/>
        </authorList>
    </citation>
    <scope>NUCLEOTIDE SEQUENCE [LARGE SCALE GENOMIC DNA]</scope>
    <source>
        <strain evidence="6">cv. 10/8</strain>
        <tissue evidence="5">Leaf</tissue>
    </source>
</reference>
<evidence type="ECO:0000256" key="1">
    <source>
        <dbReference type="ARBA" id="ARBA00022614"/>
    </source>
</evidence>
<dbReference type="InterPro" id="IPR013210">
    <property type="entry name" value="LRR_N_plant-typ"/>
</dbReference>
<evidence type="ECO:0000256" key="3">
    <source>
        <dbReference type="ARBA" id="ARBA00022737"/>
    </source>
</evidence>
<keyword evidence="5" id="KW-0808">Transferase</keyword>
<dbReference type="Pfam" id="PF08263">
    <property type="entry name" value="LRRNT_2"/>
    <property type="match status" value="1"/>
</dbReference>
<evidence type="ECO:0000313" key="6">
    <source>
        <dbReference type="Proteomes" id="UP000265520"/>
    </source>
</evidence>
<name>A0A392Q7W6_9FABA</name>
<dbReference type="Proteomes" id="UP000265520">
    <property type="component" value="Unassembled WGS sequence"/>
</dbReference>
<organism evidence="5 6">
    <name type="scientific">Trifolium medium</name>
    <dbReference type="NCBI Taxonomy" id="97028"/>
    <lineage>
        <taxon>Eukaryota</taxon>
        <taxon>Viridiplantae</taxon>
        <taxon>Streptophyta</taxon>
        <taxon>Embryophyta</taxon>
        <taxon>Tracheophyta</taxon>
        <taxon>Spermatophyta</taxon>
        <taxon>Magnoliopsida</taxon>
        <taxon>eudicotyledons</taxon>
        <taxon>Gunneridae</taxon>
        <taxon>Pentapetalae</taxon>
        <taxon>rosids</taxon>
        <taxon>fabids</taxon>
        <taxon>Fabales</taxon>
        <taxon>Fabaceae</taxon>
        <taxon>Papilionoideae</taxon>
        <taxon>50 kb inversion clade</taxon>
        <taxon>NPAAA clade</taxon>
        <taxon>Hologalegina</taxon>
        <taxon>IRL clade</taxon>
        <taxon>Trifolieae</taxon>
        <taxon>Trifolium</taxon>
    </lineage>
</organism>
<evidence type="ECO:0000313" key="5">
    <source>
        <dbReference type="EMBL" id="MCI19977.1"/>
    </source>
</evidence>
<dbReference type="PANTHER" id="PTHR48060">
    <property type="entry name" value="DNA DAMAGE-REPAIR/TOLERATION PROTEIN DRT100"/>
    <property type="match status" value="1"/>
</dbReference>
<dbReference type="InterPro" id="IPR032675">
    <property type="entry name" value="LRR_dom_sf"/>
</dbReference>
<keyword evidence="1" id="KW-0433">Leucine-rich repeat</keyword>
<proteinExistence type="predicted"/>
<protein>
    <submittedName>
        <fullName evidence="5">Kinase-like protein</fullName>
    </submittedName>
</protein>
<dbReference type="SUPFAM" id="SSF52058">
    <property type="entry name" value="L domain-like"/>
    <property type="match status" value="1"/>
</dbReference>
<feature type="domain" description="Leucine-rich repeat-containing N-terminal plant-type" evidence="4">
    <location>
        <begin position="10"/>
        <end position="48"/>
    </location>
</feature>